<dbReference type="InterPro" id="IPR005875">
    <property type="entry name" value="PurK"/>
</dbReference>
<comment type="function">
    <text evidence="5">Catalyzes the ATP-dependent conversion of 5-aminoimidazole ribonucleotide (AIR) and HCO(3)- to N5-carboxyaminoimidazole ribonucleotide (N5-CAIR).</text>
</comment>
<comment type="similarity">
    <text evidence="4 5">Belongs to the PurK/PurT family.</text>
</comment>
<dbReference type="PANTHER" id="PTHR11609:SF5">
    <property type="entry name" value="PHOSPHORIBOSYLAMINOIMIDAZOLE CARBOXYLASE"/>
    <property type="match status" value="1"/>
</dbReference>
<gene>
    <name evidence="4 5" type="primary">purK</name>
    <name evidence="7" type="ORF">GCM10023226_13720</name>
</gene>
<evidence type="ECO:0000313" key="7">
    <source>
        <dbReference type="EMBL" id="GAA4677729.1"/>
    </source>
</evidence>
<dbReference type="NCBIfam" id="TIGR01161">
    <property type="entry name" value="purK"/>
    <property type="match status" value="1"/>
</dbReference>
<keyword evidence="2 4" id="KW-0658">Purine biosynthesis</keyword>
<dbReference type="Pfam" id="PF22660">
    <property type="entry name" value="RS_preATP-grasp-like"/>
    <property type="match status" value="1"/>
</dbReference>
<dbReference type="Pfam" id="PF02222">
    <property type="entry name" value="ATP-grasp"/>
    <property type="match status" value="1"/>
</dbReference>
<dbReference type="InterPro" id="IPR016185">
    <property type="entry name" value="PreATP-grasp_dom_sf"/>
</dbReference>
<dbReference type="InterPro" id="IPR011761">
    <property type="entry name" value="ATP-grasp"/>
</dbReference>
<keyword evidence="3 4" id="KW-0067">ATP-binding</keyword>
<evidence type="ECO:0000256" key="5">
    <source>
        <dbReference type="RuleBase" id="RU361200"/>
    </source>
</evidence>
<comment type="function">
    <text evidence="4">Catalyzes the ATP-dependent conversion of 5-aminoimidazole ribonucleotide (AIR) and HCO(3)(-) to N5-carboxyaminoimidazole ribonucleotide (N5-CAIR).</text>
</comment>
<evidence type="ECO:0000256" key="3">
    <source>
        <dbReference type="ARBA" id="ARBA00022840"/>
    </source>
</evidence>
<dbReference type="EMBL" id="BAABIM010000001">
    <property type="protein sequence ID" value="GAA4677729.1"/>
    <property type="molecule type" value="Genomic_DNA"/>
</dbReference>
<protein>
    <recommendedName>
        <fullName evidence="4 5">N5-carboxyaminoimidazole ribonucleotide synthase</fullName>
        <shortName evidence="4 5">N5-CAIR synthase</shortName>
        <ecNumber evidence="4 5">6.3.4.18</ecNumber>
    </recommendedName>
    <alternativeName>
        <fullName evidence="4 5">5-(carboxyamino)imidazole ribonucleotide synthetase</fullName>
    </alternativeName>
</protein>
<dbReference type="NCBIfam" id="NF004680">
    <property type="entry name" value="PRK06019.1-6"/>
    <property type="match status" value="1"/>
</dbReference>
<feature type="domain" description="ATP-grasp" evidence="6">
    <location>
        <begin position="117"/>
        <end position="302"/>
    </location>
</feature>
<feature type="binding site" evidence="4">
    <location>
        <position position="194"/>
    </location>
    <ligand>
        <name>ATP</name>
        <dbReference type="ChEBI" id="CHEBI:30616"/>
    </ligand>
</feature>
<dbReference type="Pfam" id="PF17769">
    <property type="entry name" value="PurK_C"/>
    <property type="match status" value="1"/>
</dbReference>
<comment type="subunit">
    <text evidence="4 5">Homodimer.</text>
</comment>
<proteinExistence type="inferred from homology"/>
<dbReference type="InterPro" id="IPR011054">
    <property type="entry name" value="Rudment_hybrid_motif"/>
</dbReference>
<dbReference type="Gene3D" id="3.30.470.20">
    <property type="entry name" value="ATP-grasp fold, B domain"/>
    <property type="match status" value="1"/>
</dbReference>
<dbReference type="PANTHER" id="PTHR11609">
    <property type="entry name" value="PURINE BIOSYNTHESIS PROTEIN 6/7, PUR6/7"/>
    <property type="match status" value="1"/>
</dbReference>
<evidence type="ECO:0000259" key="6">
    <source>
        <dbReference type="PROSITE" id="PS50975"/>
    </source>
</evidence>
<keyword evidence="1 4" id="KW-0547">Nucleotide-binding</keyword>
<dbReference type="Proteomes" id="UP001500621">
    <property type="component" value="Unassembled WGS sequence"/>
</dbReference>
<comment type="pathway">
    <text evidence="4 5">Purine metabolism; IMP biosynthesis via de novo pathway; 5-amino-1-(5-phospho-D-ribosyl)imidazole-4-carboxylate from 5-amino-1-(5-phospho-D-ribosyl)imidazole (N5-CAIR route): step 1/2.</text>
</comment>
<evidence type="ECO:0000256" key="4">
    <source>
        <dbReference type="HAMAP-Rule" id="MF_01928"/>
    </source>
</evidence>
<keyword evidence="8" id="KW-1185">Reference proteome</keyword>
<dbReference type="RefSeq" id="WP_345263976.1">
    <property type="nucleotide sequence ID" value="NZ_BAABIM010000001.1"/>
</dbReference>
<dbReference type="SUPFAM" id="SSF56059">
    <property type="entry name" value="Glutathione synthetase ATP-binding domain-like"/>
    <property type="match status" value="1"/>
</dbReference>
<dbReference type="EC" id="6.3.4.18" evidence="4 5"/>
<name>A0ABP8W139_9ACTN</name>
<dbReference type="InterPro" id="IPR013815">
    <property type="entry name" value="ATP_grasp_subdomain_1"/>
</dbReference>
<dbReference type="HAMAP" id="MF_01928">
    <property type="entry name" value="PurK"/>
    <property type="match status" value="1"/>
</dbReference>
<feature type="binding site" evidence="4">
    <location>
        <position position="149"/>
    </location>
    <ligand>
        <name>ATP</name>
        <dbReference type="ChEBI" id="CHEBI:30616"/>
    </ligand>
</feature>
<dbReference type="PROSITE" id="PS50975">
    <property type="entry name" value="ATP_GRASP"/>
    <property type="match status" value="1"/>
</dbReference>
<dbReference type="InterPro" id="IPR040686">
    <property type="entry name" value="PurK_C"/>
</dbReference>
<feature type="binding site" evidence="4">
    <location>
        <begin position="186"/>
        <end position="189"/>
    </location>
    <ligand>
        <name>ATP</name>
        <dbReference type="ChEBI" id="CHEBI:30616"/>
    </ligand>
</feature>
<sequence>MPEPATSQVTPLAPTLAIVGGGQLARMMAQSAVALGVPLRLLAEAEGVSAAQVVPDHLVGDYRDLAVLREATRGCVAVTFDHEHVPTEHLHALSDDGLAVHPGPAALVHAQDKGVMRERLAAMGVPCPRNALVGSVAEVEAFGLPCVLKTTRGGYDGKGVWFVSTAEEAAEPLRVAAETGVRLLAEERVDFRRELSALVVRSPSGQAAAYPVVASTQLDGICHEVVAPAPGLDPELAGQAQQIALRIAGELGVTGVLAVELFETADGRILVNELAMRPHNTGHWTQDGAVTSQFENHLRAVLDLPLGSPAPRATWTVMVNILGGERPDVGRLYDGFPHALARDPHLRVHLYGKALRPGRKVGHVNAYGDDLEECLERARHAAAWFRGDLGDESE</sequence>
<feature type="binding site" evidence="4">
    <location>
        <position position="113"/>
    </location>
    <ligand>
        <name>ATP</name>
        <dbReference type="ChEBI" id="CHEBI:30616"/>
    </ligand>
</feature>
<organism evidence="7 8">
    <name type="scientific">Nocardioides nanhaiensis</name>
    <dbReference type="NCBI Taxonomy" id="1476871"/>
    <lineage>
        <taxon>Bacteria</taxon>
        <taxon>Bacillati</taxon>
        <taxon>Actinomycetota</taxon>
        <taxon>Actinomycetes</taxon>
        <taxon>Propionibacteriales</taxon>
        <taxon>Nocardioidaceae</taxon>
        <taxon>Nocardioides</taxon>
    </lineage>
</organism>
<comment type="catalytic activity">
    <reaction evidence="4 5">
        <text>5-amino-1-(5-phospho-beta-D-ribosyl)imidazole + hydrogencarbonate + ATP = 5-carboxyamino-1-(5-phospho-D-ribosyl)imidazole + ADP + phosphate + 2 H(+)</text>
        <dbReference type="Rhea" id="RHEA:19317"/>
        <dbReference type="ChEBI" id="CHEBI:15378"/>
        <dbReference type="ChEBI" id="CHEBI:17544"/>
        <dbReference type="ChEBI" id="CHEBI:30616"/>
        <dbReference type="ChEBI" id="CHEBI:43474"/>
        <dbReference type="ChEBI" id="CHEBI:58730"/>
        <dbReference type="ChEBI" id="CHEBI:137981"/>
        <dbReference type="ChEBI" id="CHEBI:456216"/>
        <dbReference type="EC" id="6.3.4.18"/>
    </reaction>
</comment>
<feature type="binding site" evidence="4">
    <location>
        <begin position="272"/>
        <end position="273"/>
    </location>
    <ligand>
        <name>ATP</name>
        <dbReference type="ChEBI" id="CHEBI:30616"/>
    </ligand>
</feature>
<reference evidence="8" key="1">
    <citation type="journal article" date="2019" name="Int. J. Syst. Evol. Microbiol.">
        <title>The Global Catalogue of Microorganisms (GCM) 10K type strain sequencing project: providing services to taxonomists for standard genome sequencing and annotation.</title>
        <authorList>
            <consortium name="The Broad Institute Genomics Platform"/>
            <consortium name="The Broad Institute Genome Sequencing Center for Infectious Disease"/>
            <person name="Wu L."/>
            <person name="Ma J."/>
        </authorList>
    </citation>
    <scope>NUCLEOTIDE SEQUENCE [LARGE SCALE GENOMIC DNA]</scope>
    <source>
        <strain evidence="8">JCM 18127</strain>
    </source>
</reference>
<evidence type="ECO:0000313" key="8">
    <source>
        <dbReference type="Proteomes" id="UP001500621"/>
    </source>
</evidence>
<dbReference type="SUPFAM" id="SSF52440">
    <property type="entry name" value="PreATP-grasp domain"/>
    <property type="match status" value="1"/>
</dbReference>
<comment type="caution">
    <text evidence="7">The sequence shown here is derived from an EMBL/GenBank/DDBJ whole genome shotgun (WGS) entry which is preliminary data.</text>
</comment>
<keyword evidence="4 5" id="KW-0436">Ligase</keyword>
<dbReference type="SUPFAM" id="SSF51246">
    <property type="entry name" value="Rudiment single hybrid motif"/>
    <property type="match status" value="1"/>
</dbReference>
<evidence type="ECO:0000256" key="1">
    <source>
        <dbReference type="ARBA" id="ARBA00022741"/>
    </source>
</evidence>
<dbReference type="InterPro" id="IPR054350">
    <property type="entry name" value="PurT/PurK_preATP-grasp"/>
</dbReference>
<dbReference type="Gene3D" id="3.40.50.20">
    <property type="match status" value="1"/>
</dbReference>
<accession>A0ABP8W139</accession>
<comment type="caution">
    <text evidence="4">Lacks conserved residue(s) required for the propagation of feature annotation.</text>
</comment>
<evidence type="ECO:0000256" key="2">
    <source>
        <dbReference type="ARBA" id="ARBA00022755"/>
    </source>
</evidence>
<dbReference type="Gene3D" id="3.30.1490.20">
    <property type="entry name" value="ATP-grasp fold, A domain"/>
    <property type="match status" value="1"/>
</dbReference>
<dbReference type="NCBIfam" id="NF004679">
    <property type="entry name" value="PRK06019.1-5"/>
    <property type="match status" value="1"/>
</dbReference>
<dbReference type="InterPro" id="IPR003135">
    <property type="entry name" value="ATP-grasp_carboxylate-amine"/>
</dbReference>